<protein>
    <submittedName>
        <fullName evidence="3">Uncharacterized protein LOC100905257</fullName>
    </submittedName>
</protein>
<feature type="transmembrane region" description="Helical" evidence="1">
    <location>
        <begin position="124"/>
        <end position="145"/>
    </location>
</feature>
<evidence type="ECO:0000256" key="1">
    <source>
        <dbReference type="SAM" id="Phobius"/>
    </source>
</evidence>
<dbReference type="KEGG" id="goe:100905257"/>
<organism evidence="2 3">
    <name type="scientific">Galendromus occidentalis</name>
    <name type="common">western predatory mite</name>
    <dbReference type="NCBI Taxonomy" id="34638"/>
    <lineage>
        <taxon>Eukaryota</taxon>
        <taxon>Metazoa</taxon>
        <taxon>Ecdysozoa</taxon>
        <taxon>Arthropoda</taxon>
        <taxon>Chelicerata</taxon>
        <taxon>Arachnida</taxon>
        <taxon>Acari</taxon>
        <taxon>Parasitiformes</taxon>
        <taxon>Mesostigmata</taxon>
        <taxon>Gamasina</taxon>
        <taxon>Phytoseioidea</taxon>
        <taxon>Phytoseiidae</taxon>
        <taxon>Typhlodrominae</taxon>
        <taxon>Galendromus</taxon>
    </lineage>
</organism>
<feature type="transmembrane region" description="Helical" evidence="1">
    <location>
        <begin position="12"/>
        <end position="32"/>
    </location>
</feature>
<name>A0AAJ7PB83_9ACAR</name>
<dbReference type="GeneID" id="100905257"/>
<proteinExistence type="predicted"/>
<evidence type="ECO:0000313" key="3">
    <source>
        <dbReference type="RefSeq" id="XP_018496840.1"/>
    </source>
</evidence>
<feature type="transmembrane region" description="Helical" evidence="1">
    <location>
        <begin position="75"/>
        <end position="103"/>
    </location>
</feature>
<dbReference type="Gene3D" id="1.20.1070.10">
    <property type="entry name" value="Rhodopsin 7-helix transmembrane proteins"/>
    <property type="match status" value="1"/>
</dbReference>
<gene>
    <name evidence="3" type="primary">LOC100905257</name>
</gene>
<keyword evidence="1" id="KW-1133">Transmembrane helix</keyword>
<dbReference type="AlphaFoldDB" id="A0AAJ7PB83"/>
<keyword evidence="1" id="KW-0472">Membrane</keyword>
<accession>A0AAJ7PB83</accession>
<feature type="transmembrane region" description="Helical" evidence="1">
    <location>
        <begin position="157"/>
        <end position="179"/>
    </location>
</feature>
<feature type="transmembrane region" description="Helical" evidence="1">
    <location>
        <begin position="48"/>
        <end position="69"/>
    </location>
</feature>
<reference evidence="3" key="1">
    <citation type="submission" date="2025-08" db="UniProtKB">
        <authorList>
            <consortium name="RefSeq"/>
        </authorList>
    </citation>
    <scope>IDENTIFICATION</scope>
</reference>
<keyword evidence="1" id="KW-0812">Transmembrane</keyword>
<dbReference type="RefSeq" id="XP_018496840.1">
    <property type="nucleotide sequence ID" value="XM_018641324.1"/>
</dbReference>
<sequence length="268" mass="29530">MEDQQLLINTYLTTFAPEMVAIGLNAFLYLVIRRSEKLQKSSLIRKDVAISLVIGGIATIFFQIIANFGRGYMDLHFTLCAGMAYACQVCLGVMRCAILVAAYHRYASIGGARCGFSDLTWRDLTLFVWTFPLVLESPTLLSFGIESGICGFLHAHLAMAYITCIATLAVAPLLIYGVLLQLTLSALPDNVALSEDQLILKRSTKIARGVLVGGFVLFLPIQVILGGDMADDQKEESVRTKNIKQTEILVDLREAILQVSHPWTFTGY</sequence>
<feature type="transmembrane region" description="Helical" evidence="1">
    <location>
        <begin position="206"/>
        <end position="225"/>
    </location>
</feature>
<evidence type="ECO:0000313" key="2">
    <source>
        <dbReference type="Proteomes" id="UP000694867"/>
    </source>
</evidence>
<dbReference type="Proteomes" id="UP000694867">
    <property type="component" value="Unplaced"/>
</dbReference>
<keyword evidence="2" id="KW-1185">Reference proteome</keyword>